<sequence length="242" mass="27541">MCSLRLFTIALLVVYTSACTKLVLNLSEEIDEYFVNQYSHRQFIRLDKVFDYRTCDSYNLLESGNVTNIQLEGNQTVVVCSQMQRSNKLYYFSEVANGTTSYVIWSNETHHTQGVDLIGTGLSTDFDFGSVSYSVLKYSENGDRGYFTVDVVWTNPFPALFRQIWESPFCYQSLGKASCTYINSTAVRLTLLPAAKAVQTDTMLRLHLQPIPTCPFKLPPVKMRPSDCPPNSSFCKPKCWFL</sequence>
<feature type="signal peptide" evidence="1">
    <location>
        <begin position="1"/>
        <end position="18"/>
    </location>
</feature>
<gene>
    <name evidence="2" type="ORF">EB796_021130</name>
</gene>
<dbReference type="AlphaFoldDB" id="A0A7J7J2Z7"/>
<accession>A0A7J7J2Z7</accession>
<evidence type="ECO:0000313" key="3">
    <source>
        <dbReference type="Proteomes" id="UP000593567"/>
    </source>
</evidence>
<dbReference type="Proteomes" id="UP000593567">
    <property type="component" value="Unassembled WGS sequence"/>
</dbReference>
<proteinExistence type="predicted"/>
<evidence type="ECO:0000313" key="2">
    <source>
        <dbReference type="EMBL" id="KAF6020562.1"/>
    </source>
</evidence>
<dbReference type="EMBL" id="VXIV02003161">
    <property type="protein sequence ID" value="KAF6020562.1"/>
    <property type="molecule type" value="Genomic_DNA"/>
</dbReference>
<keyword evidence="1" id="KW-0732">Signal</keyword>
<organism evidence="2 3">
    <name type="scientific">Bugula neritina</name>
    <name type="common">Brown bryozoan</name>
    <name type="synonym">Sertularia neritina</name>
    <dbReference type="NCBI Taxonomy" id="10212"/>
    <lineage>
        <taxon>Eukaryota</taxon>
        <taxon>Metazoa</taxon>
        <taxon>Spiralia</taxon>
        <taxon>Lophotrochozoa</taxon>
        <taxon>Bryozoa</taxon>
        <taxon>Gymnolaemata</taxon>
        <taxon>Cheilostomatida</taxon>
        <taxon>Flustrina</taxon>
        <taxon>Buguloidea</taxon>
        <taxon>Bugulidae</taxon>
        <taxon>Bugula</taxon>
    </lineage>
</organism>
<protein>
    <submittedName>
        <fullName evidence="2">Uncharacterized protein</fullName>
    </submittedName>
</protein>
<feature type="chain" id="PRO_5029491670" evidence="1">
    <location>
        <begin position="19"/>
        <end position="242"/>
    </location>
</feature>
<name>A0A7J7J2Z7_BUGNE</name>
<keyword evidence="3" id="KW-1185">Reference proteome</keyword>
<evidence type="ECO:0000256" key="1">
    <source>
        <dbReference type="SAM" id="SignalP"/>
    </source>
</evidence>
<comment type="caution">
    <text evidence="2">The sequence shown here is derived from an EMBL/GenBank/DDBJ whole genome shotgun (WGS) entry which is preliminary data.</text>
</comment>
<reference evidence="2" key="1">
    <citation type="submission" date="2020-06" db="EMBL/GenBank/DDBJ databases">
        <title>Draft genome of Bugula neritina, a colonial animal packing powerful symbionts and potential medicines.</title>
        <authorList>
            <person name="Rayko M."/>
        </authorList>
    </citation>
    <scope>NUCLEOTIDE SEQUENCE [LARGE SCALE GENOMIC DNA]</scope>
    <source>
        <strain evidence="2">Kwan_BN1</strain>
    </source>
</reference>